<dbReference type="PANTHER" id="PTHR14200">
    <property type="entry name" value="CYTOCHROME C OXIDASE POLYPEPTIDE"/>
    <property type="match status" value="1"/>
</dbReference>
<evidence type="ECO:0000256" key="10">
    <source>
        <dbReference type="ARBA" id="ARBA00023128"/>
    </source>
</evidence>
<comment type="subunit">
    <text evidence="13">Component of the cytochrome c oxidase (complex IV, CIV), a multisubunit enzyme composed of a catalytic core of 3 subunits and several supernumerary subunits. The complex exists as a monomer or a dimer and forms supercomplexes (SCs) in the inner mitochondrial membrane with ubiquinol-cytochrome c oxidoreductase (cytochrome b-c1 complex, complex III, CIII).</text>
</comment>
<evidence type="ECO:0000256" key="4">
    <source>
        <dbReference type="ARBA" id="ARBA00021968"/>
    </source>
</evidence>
<evidence type="ECO:0000313" key="15">
    <source>
        <dbReference type="Proteomes" id="UP000230423"/>
    </source>
</evidence>
<dbReference type="GO" id="GO:0046872">
    <property type="term" value="F:metal ion binding"/>
    <property type="evidence" value="ECO:0007669"/>
    <property type="project" value="UniProtKB-UniRule"/>
</dbReference>
<dbReference type="UniPathway" id="UPA00705"/>
<evidence type="ECO:0000256" key="6">
    <source>
        <dbReference type="ARBA" id="ARBA00022723"/>
    </source>
</evidence>
<evidence type="ECO:0000256" key="1">
    <source>
        <dbReference type="ARBA" id="ARBA00004443"/>
    </source>
</evidence>
<dbReference type="GO" id="GO:0006123">
    <property type="term" value="P:mitochondrial electron transport, cytochrome c to oxygen"/>
    <property type="evidence" value="ECO:0007669"/>
    <property type="project" value="UniProtKB-UniRule"/>
</dbReference>
<comment type="function">
    <text evidence="13">Component of the cytochrome c oxidase, the last enzyme in the mitochondrial electron transport chain which drives oxidative phosphorylation. The respiratory chain contains 3 multisubunit complexes succinate dehydrogenase (complex II, CII), ubiquinol-cytochrome c oxidoreductase (cytochrome b-c1 complex, complex III, CIII) and cytochrome c oxidase (complex IV, CIV), that cooperate to transfer electrons derived from NADH and succinate to molecular oxygen, creating an electrochemical gradient over the inner membrane that drives transmembrane transport and the ATP synthase. Cytochrome c oxidase is the component of the respiratory chain that catalyzes the reduction of oxygen to water. Electrons originating from reduced cytochrome c in the intermembrane space (IMS) are transferred via the dinuclear copper A center (CU(A)) of subunit 2 and heme A of subunit 1 to the active site in subunit 1, a binuclear center (BNC) formed by heme A3 and copper B (CU(B)). The BNC reduces molecular oxygen to 2 water molecules using 4 electrons from cytochrome c in the IMS and 4 protons from the mitochondrial matrix.</text>
</comment>
<dbReference type="GO" id="GO:0045277">
    <property type="term" value="C:respiratory chain complex IV"/>
    <property type="evidence" value="ECO:0007669"/>
    <property type="project" value="UniProtKB-UniRule"/>
</dbReference>
<keyword evidence="9 13" id="KW-0408">Iron</keyword>
<dbReference type="Proteomes" id="UP000230423">
    <property type="component" value="Unassembled WGS sequence"/>
</dbReference>
<gene>
    <name evidence="14" type="ORF">TELCIR_22813</name>
</gene>
<evidence type="ECO:0000256" key="9">
    <source>
        <dbReference type="ARBA" id="ARBA00023004"/>
    </source>
</evidence>
<keyword evidence="15" id="KW-1185">Reference proteome</keyword>
<keyword evidence="11 13" id="KW-0472">Membrane</keyword>
<dbReference type="AlphaFoldDB" id="A0A2G9TD36"/>
<comment type="pathway">
    <text evidence="2 13">Energy metabolism; oxidative phosphorylation.</text>
</comment>
<proteinExistence type="inferred from homology"/>
<evidence type="ECO:0000256" key="13">
    <source>
        <dbReference type="RuleBase" id="RU368103"/>
    </source>
</evidence>
<evidence type="ECO:0000256" key="11">
    <source>
        <dbReference type="ARBA" id="ARBA00023136"/>
    </source>
</evidence>
<dbReference type="OrthoDB" id="5778907at2759"/>
<reference evidence="14 15" key="1">
    <citation type="submission" date="2015-09" db="EMBL/GenBank/DDBJ databases">
        <title>Draft genome of the parasitic nematode Teladorsagia circumcincta isolate WARC Sus (inbred).</title>
        <authorList>
            <person name="Mitreva M."/>
        </authorList>
    </citation>
    <scope>NUCLEOTIDE SEQUENCE [LARGE SCALE GENOMIC DNA]</scope>
    <source>
        <strain evidence="14 15">S</strain>
    </source>
</reference>
<evidence type="ECO:0000256" key="12">
    <source>
        <dbReference type="ARBA" id="ARBA00031049"/>
    </source>
</evidence>
<feature type="non-terminal residue" evidence="14">
    <location>
        <position position="1"/>
    </location>
</feature>
<comment type="subcellular location">
    <subcellularLocation>
        <location evidence="1 13">Mitochondrion inner membrane</location>
        <topology evidence="1 13">Peripheral membrane protein</topology>
        <orientation evidence="1 13">Matrix side</orientation>
    </subcellularLocation>
</comment>
<evidence type="ECO:0000256" key="5">
    <source>
        <dbReference type="ARBA" id="ARBA00022617"/>
    </source>
</evidence>
<keyword evidence="10 13" id="KW-0496">Mitochondrion</keyword>
<name>A0A2G9TD36_TELCI</name>
<dbReference type="GO" id="GO:0005743">
    <property type="term" value="C:mitochondrial inner membrane"/>
    <property type="evidence" value="ECO:0007669"/>
    <property type="project" value="UniProtKB-SubCell"/>
</dbReference>
<dbReference type="CDD" id="cd00923">
    <property type="entry name" value="Cyt_c_Oxidase_Va"/>
    <property type="match status" value="1"/>
</dbReference>
<keyword evidence="8 13" id="KW-0809">Transit peptide</keyword>
<sequence length="171" mass="19204">TAAIRYAWQNAKEVLPYSSAGCAKVCCVEKGGRPHQTEHCMASQLVRSVARATLSRGNVVRALSTTNALSAKDNVMEKWPAERFDKHFIDYLSRPEIDGWEVRKALTELHDYDVIPDPKVVEAALRACRRVNDLALCVRFLEAIKIKCGSKKNREVVYGYIINEVCPPLLT</sequence>
<keyword evidence="7 13" id="KW-0999">Mitochondrion inner membrane</keyword>
<evidence type="ECO:0000256" key="7">
    <source>
        <dbReference type="ARBA" id="ARBA00022792"/>
    </source>
</evidence>
<keyword evidence="5 13" id="KW-0349">Heme</keyword>
<keyword evidence="6 13" id="KW-0479">Metal-binding</keyword>
<protein>
    <recommendedName>
        <fullName evidence="4 13">Cytochrome c oxidase subunit 5A, mitochondrial</fullName>
    </recommendedName>
    <alternativeName>
        <fullName evidence="12 13">Cytochrome c oxidase polypeptide Va</fullName>
    </alternativeName>
</protein>
<evidence type="ECO:0000313" key="14">
    <source>
        <dbReference type="EMBL" id="PIO55798.1"/>
    </source>
</evidence>
<dbReference type="InterPro" id="IPR036545">
    <property type="entry name" value="Cyt_c_oxidase_su5A/6_sf"/>
</dbReference>
<evidence type="ECO:0000256" key="8">
    <source>
        <dbReference type="ARBA" id="ARBA00022946"/>
    </source>
</evidence>
<evidence type="ECO:0000256" key="3">
    <source>
        <dbReference type="ARBA" id="ARBA00007972"/>
    </source>
</evidence>
<evidence type="ECO:0000256" key="2">
    <source>
        <dbReference type="ARBA" id="ARBA00004673"/>
    </source>
</evidence>
<dbReference type="PANTHER" id="PTHR14200:SF11">
    <property type="entry name" value="CYTOCHROME C OXIDASE SUBUNIT 5A, MITOCHONDRIAL"/>
    <property type="match status" value="1"/>
</dbReference>
<comment type="similarity">
    <text evidence="3 13">Belongs to the cytochrome c oxidase subunit 5A family.</text>
</comment>
<accession>A0A2G9TD36</accession>
<dbReference type="Pfam" id="PF02284">
    <property type="entry name" value="COX5A"/>
    <property type="match status" value="1"/>
</dbReference>
<dbReference type="EMBL" id="KZ384172">
    <property type="protein sequence ID" value="PIO55798.1"/>
    <property type="molecule type" value="Genomic_DNA"/>
</dbReference>
<dbReference type="Gene3D" id="1.25.40.40">
    <property type="entry name" value="Cytochrome c oxidase, subunit Va/VI"/>
    <property type="match status" value="1"/>
</dbReference>
<dbReference type="InterPro" id="IPR003204">
    <property type="entry name" value="Cyt_c_oxidase_su5A/6"/>
</dbReference>
<dbReference type="SUPFAM" id="SSF48479">
    <property type="entry name" value="Cytochrome c oxidase subunit E"/>
    <property type="match status" value="1"/>
</dbReference>
<organism evidence="14 15">
    <name type="scientific">Teladorsagia circumcincta</name>
    <name type="common">Brown stomach worm</name>
    <name type="synonym">Ostertagia circumcincta</name>
    <dbReference type="NCBI Taxonomy" id="45464"/>
    <lineage>
        <taxon>Eukaryota</taxon>
        <taxon>Metazoa</taxon>
        <taxon>Ecdysozoa</taxon>
        <taxon>Nematoda</taxon>
        <taxon>Chromadorea</taxon>
        <taxon>Rhabditida</taxon>
        <taxon>Rhabditina</taxon>
        <taxon>Rhabditomorpha</taxon>
        <taxon>Strongyloidea</taxon>
        <taxon>Trichostrongylidae</taxon>
        <taxon>Teladorsagia</taxon>
    </lineage>
</organism>
<feature type="non-terminal residue" evidence="14">
    <location>
        <position position="171"/>
    </location>
</feature>